<dbReference type="AlphaFoldDB" id="A0A1A9WEE0"/>
<evidence type="ECO:0000313" key="2">
    <source>
        <dbReference type="EnsemblMetazoa" id="GBRI016485-PA"/>
    </source>
</evidence>
<protein>
    <submittedName>
        <fullName evidence="2">Uncharacterized protein</fullName>
    </submittedName>
</protein>
<evidence type="ECO:0000256" key="1">
    <source>
        <dbReference type="SAM" id="Phobius"/>
    </source>
</evidence>
<reference evidence="3" key="1">
    <citation type="submission" date="2014-03" db="EMBL/GenBank/DDBJ databases">
        <authorList>
            <person name="Aksoy S."/>
            <person name="Warren W."/>
            <person name="Wilson R.K."/>
        </authorList>
    </citation>
    <scope>NUCLEOTIDE SEQUENCE [LARGE SCALE GENOMIC DNA]</scope>
    <source>
        <strain evidence="3">IAEA</strain>
    </source>
</reference>
<dbReference type="Proteomes" id="UP000091820">
    <property type="component" value="Unassembled WGS sequence"/>
</dbReference>
<keyword evidence="1" id="KW-0472">Membrane</keyword>
<organism evidence="2 3">
    <name type="scientific">Glossina brevipalpis</name>
    <dbReference type="NCBI Taxonomy" id="37001"/>
    <lineage>
        <taxon>Eukaryota</taxon>
        <taxon>Metazoa</taxon>
        <taxon>Ecdysozoa</taxon>
        <taxon>Arthropoda</taxon>
        <taxon>Hexapoda</taxon>
        <taxon>Insecta</taxon>
        <taxon>Pterygota</taxon>
        <taxon>Neoptera</taxon>
        <taxon>Endopterygota</taxon>
        <taxon>Diptera</taxon>
        <taxon>Brachycera</taxon>
        <taxon>Muscomorpha</taxon>
        <taxon>Hippoboscoidea</taxon>
        <taxon>Glossinidae</taxon>
        <taxon>Glossina</taxon>
    </lineage>
</organism>
<dbReference type="EnsemblMetazoa" id="GBRI016485-RA">
    <property type="protein sequence ID" value="GBRI016485-PA"/>
    <property type="gene ID" value="GBRI016485"/>
</dbReference>
<keyword evidence="3" id="KW-1185">Reference proteome</keyword>
<name>A0A1A9WEE0_9MUSC</name>
<feature type="transmembrane region" description="Helical" evidence="1">
    <location>
        <begin position="79"/>
        <end position="99"/>
    </location>
</feature>
<proteinExistence type="predicted"/>
<keyword evidence="1" id="KW-0812">Transmembrane</keyword>
<sequence length="146" mass="16030">MYTSRTPSILESKSKRLGDTPILMRHMCTINTCCCGGICESMKQRMNECLDVTKTLALHLLLVLCTIPMRKFNGEKETFFVLWCCAVIVRICALAVTSVNSSSGSGGDGLVGILLNDNYDNDCVLSVIQMFIPEKVAPKNNVENCA</sequence>
<dbReference type="VEuPathDB" id="VectorBase:GBRI016485"/>
<keyword evidence="1" id="KW-1133">Transmembrane helix</keyword>
<accession>A0A1A9WEE0</accession>
<evidence type="ECO:0000313" key="3">
    <source>
        <dbReference type="Proteomes" id="UP000091820"/>
    </source>
</evidence>
<reference evidence="2" key="2">
    <citation type="submission" date="2020-05" db="UniProtKB">
        <authorList>
            <consortium name="EnsemblMetazoa"/>
        </authorList>
    </citation>
    <scope>IDENTIFICATION</scope>
    <source>
        <strain evidence="2">IAEA</strain>
    </source>
</reference>